<dbReference type="HOGENOM" id="CLU_976254_0_0_9"/>
<dbReference type="InterPro" id="IPR028976">
    <property type="entry name" value="CheC-like_sf"/>
</dbReference>
<dbReference type="Proteomes" id="UP000003505">
    <property type="component" value="Unassembled WGS sequence"/>
</dbReference>
<keyword evidence="1" id="KW-0145">Chemotaxis</keyword>
<dbReference type="eggNOG" id="COG1406">
    <property type="taxonomic scope" value="Bacteria"/>
</dbReference>
<reference evidence="2 5" key="2">
    <citation type="submission" date="2011-04" db="EMBL/GenBank/DDBJ databases">
        <title>The complete genome of Selenomonas sputigena DSM 20758.</title>
        <authorList>
            <consortium name="US DOE Joint Genome Institute (JGI-PGF)"/>
            <person name="Lucas S."/>
            <person name="Copeland A."/>
            <person name="Lapidus A."/>
            <person name="Bruce D."/>
            <person name="Goodwin L."/>
            <person name="Pitluck S."/>
            <person name="Peters L."/>
            <person name="Kyrpides N."/>
            <person name="Mavromatis K."/>
            <person name="Ivanova N."/>
            <person name="Ovchinnikova G."/>
            <person name="Teshima H."/>
            <person name="Detter J.C."/>
            <person name="Tapia R."/>
            <person name="Han C."/>
            <person name="Land M."/>
            <person name="Hauser L."/>
            <person name="Markowitz V."/>
            <person name="Cheng J.-F."/>
            <person name="Hugenholtz P."/>
            <person name="Woyke T."/>
            <person name="Wu D."/>
            <person name="Gronow S."/>
            <person name="Wellnitz S."/>
            <person name="Schneider S."/>
            <person name="Klenk H.-P."/>
            <person name="Eisen J.A."/>
        </authorList>
    </citation>
    <scope>NUCLEOTIDE SEQUENCE [LARGE SCALE GENOMIC DNA]</scope>
    <source>
        <strain evidence="2">ATCC 35185</strain>
        <strain evidence="5">ATCC 35185 / DSM 20758 / VPI D19B-28</strain>
    </source>
</reference>
<protein>
    <recommendedName>
        <fullName evidence="6">Chemotaxis phosphatase CheX-like domain-containing protein</fullName>
    </recommendedName>
</protein>
<evidence type="ECO:0008006" key="6">
    <source>
        <dbReference type="Google" id="ProtNLM"/>
    </source>
</evidence>
<dbReference type="AlphaFoldDB" id="C9LVF8"/>
<dbReference type="SUPFAM" id="SSF103039">
    <property type="entry name" value="CheC-like"/>
    <property type="match status" value="1"/>
</dbReference>
<sequence>MSNDLLFPQFLLNRGVLDVTEVRIFLERMLAAKVDVPVQALFHGVATAADLASLGALSGAEFRASAEREGVLTASQLYNLGEAIAGEGCRFAQALLDAGRLDYKELERLLGDFKRAGEHPLSEAIQRAADGRLAEELPLYTEYVGVAMLAFKRFMKIACVVVPQAESFAEGVPCRLVSQAITGGVSLVAGLEAPDAVFLALARRYSHEDFSELDDLAVDSLAEFLNVLDGFFAVRLGERDLELDLEIPRTAHALNAKASPSKFLRLHLESPVGAFGLLLATDEFL</sequence>
<dbReference type="Gene3D" id="3.40.1550.10">
    <property type="entry name" value="CheC-like"/>
    <property type="match status" value="1"/>
</dbReference>
<evidence type="ECO:0000256" key="1">
    <source>
        <dbReference type="ARBA" id="ARBA00022500"/>
    </source>
</evidence>
<proteinExistence type="predicted"/>
<accession>C9LVF8</accession>
<dbReference type="RefSeq" id="WP_006192749.1">
    <property type="nucleotide sequence ID" value="NC_015437.1"/>
</dbReference>
<dbReference type="KEGG" id="ssg:Selsp_0114"/>
<organism evidence="3 4">
    <name type="scientific">Selenomonas sputigena (strain ATCC 35185 / DSM 20758 / CCUG 44933 / VPI D19B-28)</name>
    <dbReference type="NCBI Taxonomy" id="546271"/>
    <lineage>
        <taxon>Bacteria</taxon>
        <taxon>Bacillati</taxon>
        <taxon>Bacillota</taxon>
        <taxon>Negativicutes</taxon>
        <taxon>Selenomonadales</taxon>
        <taxon>Selenomonadaceae</taxon>
        <taxon>Selenomonas</taxon>
    </lineage>
</organism>
<gene>
    <name evidence="2" type="ordered locus">Selsp_0114</name>
    <name evidence="3" type="ORF">SELSPUOL_01451</name>
</gene>
<evidence type="ECO:0000313" key="4">
    <source>
        <dbReference type="Proteomes" id="UP000003505"/>
    </source>
</evidence>
<dbReference type="OrthoDB" id="5614404at2"/>
<dbReference type="EMBL" id="CP002637">
    <property type="protein sequence ID" value="AEB99093.1"/>
    <property type="molecule type" value="Genomic_DNA"/>
</dbReference>
<name>C9LVF8_SELS3</name>
<keyword evidence="5" id="KW-1185">Reference proteome</keyword>
<evidence type="ECO:0000313" key="3">
    <source>
        <dbReference type="EMBL" id="EEX77121.1"/>
    </source>
</evidence>
<evidence type="ECO:0000313" key="2">
    <source>
        <dbReference type="EMBL" id="AEB99093.1"/>
    </source>
</evidence>
<dbReference type="STRING" id="546271.Selsp_0114"/>
<evidence type="ECO:0000313" key="5">
    <source>
        <dbReference type="Proteomes" id="UP000011124"/>
    </source>
</evidence>
<dbReference type="GO" id="GO:0006935">
    <property type="term" value="P:chemotaxis"/>
    <property type="evidence" value="ECO:0007669"/>
    <property type="project" value="UniProtKB-KW"/>
</dbReference>
<dbReference type="EMBL" id="ACKP02000027">
    <property type="protein sequence ID" value="EEX77121.1"/>
    <property type="molecule type" value="Genomic_DNA"/>
</dbReference>
<reference evidence="3 4" key="1">
    <citation type="submission" date="2009-09" db="EMBL/GenBank/DDBJ databases">
        <authorList>
            <person name="Weinstock G."/>
            <person name="Sodergren E."/>
            <person name="Clifton S."/>
            <person name="Fulton L."/>
            <person name="Fulton B."/>
            <person name="Courtney L."/>
            <person name="Fronick C."/>
            <person name="Harrison M."/>
            <person name="Strong C."/>
            <person name="Farmer C."/>
            <person name="Delahaunty K."/>
            <person name="Markovic C."/>
            <person name="Hall O."/>
            <person name="Minx P."/>
            <person name="Tomlinson C."/>
            <person name="Mitreva M."/>
            <person name="Nelson J."/>
            <person name="Hou S."/>
            <person name="Wollam A."/>
            <person name="Pepin K.H."/>
            <person name="Johnson M."/>
            <person name="Bhonagiri V."/>
            <person name="Nash W.E."/>
            <person name="Warren W."/>
            <person name="Chinwalla A."/>
            <person name="Mardis E.R."/>
            <person name="Wilson R.K."/>
        </authorList>
    </citation>
    <scope>NUCLEOTIDE SEQUENCE [LARGE SCALE GENOMIC DNA]</scope>
    <source>
        <strain evidence="3">ATCC 35185</strain>
        <strain evidence="4">ATCC 35185 / DSM 20758 / VPI D19B-28</strain>
    </source>
</reference>
<dbReference type="Proteomes" id="UP000011124">
    <property type="component" value="Chromosome"/>
</dbReference>